<reference evidence="2 3" key="1">
    <citation type="submission" date="2019-01" db="EMBL/GenBank/DDBJ databases">
        <authorList>
            <consortium name="Pathogen Informatics"/>
        </authorList>
    </citation>
    <scope>NUCLEOTIDE SEQUENCE [LARGE SCALE GENOMIC DNA]</scope>
    <source>
        <strain evidence="2 3">NCTC10179</strain>
    </source>
</reference>
<dbReference type="KEGG" id="mcou:NCTC10179_00157"/>
<evidence type="ECO:0000256" key="1">
    <source>
        <dbReference type="SAM" id="SignalP"/>
    </source>
</evidence>
<keyword evidence="1" id="KW-0732">Signal</keyword>
<evidence type="ECO:0000313" key="3">
    <source>
        <dbReference type="Proteomes" id="UP000289497"/>
    </source>
</evidence>
<dbReference type="AlphaFoldDB" id="A0A449B5W6"/>
<evidence type="ECO:0000313" key="2">
    <source>
        <dbReference type="EMBL" id="VEU76000.1"/>
    </source>
</evidence>
<sequence>MKKNLLKVTTLLAGLAVPLTASVSYAVATQGSSNATDSIAATTTTNSNSNTTTSAEQTVDKSQVRSELVKLLSTVTLKLKRDELTTEIKPSLLTKTDLTAKYSYAGLELLNKKNVKVKYNVLSNSAYKNTLATKNTIKYVNDMADKGIAVVAVTATYHDGTDYQTELVFKYLSGFKTEDNKTELINVDPVYVKEEAPKEIVKETEIYKVVLTDSLEVLNQRLQDNAQPSGARNSRLPIQFMQRYAKLNATNEADGVEGEAFGFARYGQDQDNKIIVIKKEYFDTIDLVSNKNVVDESNPKNNRYISAEYNMETGILTLHVLKKDKTTEDVEINLN</sequence>
<dbReference type="EMBL" id="LR215039">
    <property type="protein sequence ID" value="VEU76000.1"/>
    <property type="molecule type" value="Genomic_DNA"/>
</dbReference>
<name>A0A449B5W6_9BACT</name>
<feature type="signal peptide" evidence="1">
    <location>
        <begin position="1"/>
        <end position="26"/>
    </location>
</feature>
<accession>A0A449B5W6</accession>
<gene>
    <name evidence="2" type="ORF">NCTC10179_00157</name>
</gene>
<organism evidence="2 3">
    <name type="scientific">Mycoplasmopsis columboralis</name>
    <dbReference type="NCBI Taxonomy" id="171282"/>
    <lineage>
        <taxon>Bacteria</taxon>
        <taxon>Bacillati</taxon>
        <taxon>Mycoplasmatota</taxon>
        <taxon>Mycoplasmoidales</taxon>
        <taxon>Metamycoplasmataceae</taxon>
        <taxon>Mycoplasmopsis</taxon>
    </lineage>
</organism>
<dbReference type="RefSeq" id="WP_036434554.1">
    <property type="nucleotide sequence ID" value="NZ_LR215039.1"/>
</dbReference>
<feature type="chain" id="PRO_5019574046" evidence="1">
    <location>
        <begin position="27"/>
        <end position="335"/>
    </location>
</feature>
<proteinExistence type="predicted"/>
<protein>
    <submittedName>
        <fullName evidence="2">Uncharacterized protein</fullName>
    </submittedName>
</protein>
<dbReference type="Proteomes" id="UP000289497">
    <property type="component" value="Chromosome"/>
</dbReference>
<keyword evidence="3" id="KW-1185">Reference proteome</keyword>
<dbReference type="OrthoDB" id="10001320at2"/>